<dbReference type="InterPro" id="IPR050266">
    <property type="entry name" value="AB_hydrolase_sf"/>
</dbReference>
<evidence type="ECO:0000313" key="4">
    <source>
        <dbReference type="EMBL" id="GHE68098.1"/>
    </source>
</evidence>
<dbReference type="SUPFAM" id="SSF53474">
    <property type="entry name" value="alpha/beta-Hydrolases"/>
    <property type="match status" value="1"/>
</dbReference>
<dbReference type="InterPro" id="IPR000073">
    <property type="entry name" value="AB_hydrolase_1"/>
</dbReference>
<dbReference type="PANTHER" id="PTHR43798">
    <property type="entry name" value="MONOACYLGLYCEROL LIPASE"/>
    <property type="match status" value="1"/>
</dbReference>
<reference evidence="5" key="1">
    <citation type="journal article" date="2019" name="Int. J. Syst. Evol. Microbiol.">
        <title>The Global Catalogue of Microorganisms (GCM) 10K type strain sequencing project: providing services to taxonomists for standard genome sequencing and annotation.</title>
        <authorList>
            <consortium name="The Broad Institute Genomics Platform"/>
            <consortium name="The Broad Institute Genome Sequencing Center for Infectious Disease"/>
            <person name="Wu L."/>
            <person name="Ma J."/>
        </authorList>
    </citation>
    <scope>NUCLEOTIDE SEQUENCE [LARGE SCALE GENOMIC DNA]</scope>
    <source>
        <strain evidence="5">CGMCC 1.15111</strain>
    </source>
</reference>
<comment type="caution">
    <text evidence="4">The sequence shown here is derived from an EMBL/GenBank/DDBJ whole genome shotgun (WGS) entry which is preliminary data.</text>
</comment>
<dbReference type="GO" id="GO:0016787">
    <property type="term" value="F:hydrolase activity"/>
    <property type="evidence" value="ECO:0007669"/>
    <property type="project" value="UniProtKB-KW"/>
</dbReference>
<feature type="domain" description="AB hydrolase-1" evidence="3">
    <location>
        <begin position="12"/>
        <end position="255"/>
    </location>
</feature>
<dbReference type="Gene3D" id="3.40.50.1820">
    <property type="entry name" value="alpha/beta hydrolase"/>
    <property type="match status" value="1"/>
</dbReference>
<protein>
    <submittedName>
        <fullName evidence="4">Alpha/beta hydrolase</fullName>
    </submittedName>
</protein>
<keyword evidence="2 4" id="KW-0378">Hydrolase</keyword>
<evidence type="ECO:0000256" key="1">
    <source>
        <dbReference type="ARBA" id="ARBA00010088"/>
    </source>
</evidence>
<evidence type="ECO:0000259" key="3">
    <source>
        <dbReference type="Pfam" id="PF00561"/>
    </source>
</evidence>
<dbReference type="PRINTS" id="PR00793">
    <property type="entry name" value="PROAMNOPTASE"/>
</dbReference>
<accession>A0ABQ3I8M2</accession>
<dbReference type="Pfam" id="PF00561">
    <property type="entry name" value="Abhydrolase_1"/>
    <property type="match status" value="1"/>
</dbReference>
<organism evidence="4 5">
    <name type="scientific">Roseivirga thermotolerans</name>
    <dbReference type="NCBI Taxonomy" id="1758176"/>
    <lineage>
        <taxon>Bacteria</taxon>
        <taxon>Pseudomonadati</taxon>
        <taxon>Bacteroidota</taxon>
        <taxon>Cytophagia</taxon>
        <taxon>Cytophagales</taxon>
        <taxon>Roseivirgaceae</taxon>
        <taxon>Roseivirga</taxon>
    </lineage>
</organism>
<evidence type="ECO:0000313" key="5">
    <source>
        <dbReference type="Proteomes" id="UP000658258"/>
    </source>
</evidence>
<dbReference type="Proteomes" id="UP000658258">
    <property type="component" value="Unassembled WGS sequence"/>
</dbReference>
<proteinExistence type="inferred from homology"/>
<sequence length="272" mass="30417">MYYRTFGGGPDTLLIINGGPGMSSEGFADLAAELGKNCLTIIYDQRGTGKSKIDIVSERSMSMDLLVEDIETLRTHLGVKSWVVFGQSFGGMLASYYTTKHPSRVKGLILSSSGGIDLEAFDDLDIPGHLNDEQRQRFNYWSRQISNGDTSFHARLERAKNLAPAYLYHDRKEDIDAIGLRLTQGNMEVNGIIHRNMQSMGFDCKPGLQNFSQPVLILQGTNDIIPKSIAEKTHALLPHSKLVLLNNCGHYGWLEQPETYFNEIRSFLSNLK</sequence>
<name>A0ABQ3I8M2_9BACT</name>
<evidence type="ECO:0000256" key="2">
    <source>
        <dbReference type="ARBA" id="ARBA00022801"/>
    </source>
</evidence>
<gene>
    <name evidence="4" type="ORF">GCM10011340_24750</name>
</gene>
<keyword evidence="5" id="KW-1185">Reference proteome</keyword>
<dbReference type="InterPro" id="IPR002410">
    <property type="entry name" value="Peptidase_S33"/>
</dbReference>
<comment type="similarity">
    <text evidence="1">Belongs to the peptidase S33 family.</text>
</comment>
<dbReference type="EMBL" id="BNAG01000003">
    <property type="protein sequence ID" value="GHE68098.1"/>
    <property type="molecule type" value="Genomic_DNA"/>
</dbReference>
<dbReference type="InterPro" id="IPR029058">
    <property type="entry name" value="AB_hydrolase_fold"/>
</dbReference>